<keyword evidence="4 7" id="KW-0812">Transmembrane</keyword>
<dbReference type="PANTHER" id="PTHR30151:SF20">
    <property type="entry name" value="ABC TRANSPORTER PERMEASE PROTEIN HI_0355-RELATED"/>
    <property type="match status" value="1"/>
</dbReference>
<gene>
    <name evidence="9" type="ORF">FCI23_16180</name>
</gene>
<dbReference type="PANTHER" id="PTHR30151">
    <property type="entry name" value="ALKANE SULFONATE ABC TRANSPORTER-RELATED, MEMBRANE SUBUNIT"/>
    <property type="match status" value="1"/>
</dbReference>
<evidence type="ECO:0000256" key="6">
    <source>
        <dbReference type="ARBA" id="ARBA00023136"/>
    </source>
</evidence>
<feature type="transmembrane region" description="Helical" evidence="7">
    <location>
        <begin position="107"/>
        <end position="127"/>
    </location>
</feature>
<evidence type="ECO:0000256" key="7">
    <source>
        <dbReference type="SAM" id="Phobius"/>
    </source>
</evidence>
<evidence type="ECO:0000256" key="3">
    <source>
        <dbReference type="ARBA" id="ARBA00022475"/>
    </source>
</evidence>
<dbReference type="Pfam" id="PF00528">
    <property type="entry name" value="BPD_transp_1"/>
    <property type="match status" value="1"/>
</dbReference>
<dbReference type="InterPro" id="IPR035906">
    <property type="entry name" value="MetI-like_sf"/>
</dbReference>
<reference evidence="9 10" key="1">
    <citation type="submission" date="2019-04" db="EMBL/GenBank/DDBJ databases">
        <title>Streptomyces oryziradicis sp. nov., a novel actinomycete isolated from rhizosphere soil of rice (Oryza sativa L.).</title>
        <authorList>
            <person name="Li C."/>
        </authorList>
    </citation>
    <scope>NUCLEOTIDE SEQUENCE [LARGE SCALE GENOMIC DNA]</scope>
    <source>
        <strain evidence="9 10">NEAU-C40</strain>
    </source>
</reference>
<keyword evidence="3" id="KW-1003">Cell membrane</keyword>
<evidence type="ECO:0000313" key="10">
    <source>
        <dbReference type="Proteomes" id="UP000305778"/>
    </source>
</evidence>
<comment type="subcellular location">
    <subcellularLocation>
        <location evidence="1">Cell membrane</location>
        <topology evidence="1">Multi-pass membrane protein</topology>
    </subcellularLocation>
</comment>
<keyword evidence="5 7" id="KW-1133">Transmembrane helix</keyword>
<comment type="caution">
    <text evidence="9">The sequence shown here is derived from an EMBL/GenBank/DDBJ whole genome shotgun (WGS) entry which is preliminary data.</text>
</comment>
<feature type="domain" description="ABC transmembrane type-1" evidence="8">
    <location>
        <begin position="83"/>
        <end position="243"/>
    </location>
</feature>
<feature type="transmembrane region" description="Helical" evidence="7">
    <location>
        <begin position="232"/>
        <end position="253"/>
    </location>
</feature>
<evidence type="ECO:0000256" key="4">
    <source>
        <dbReference type="ARBA" id="ARBA00022692"/>
    </source>
</evidence>
<dbReference type="EMBL" id="SUMC01000013">
    <property type="protein sequence ID" value="TKA10525.1"/>
    <property type="molecule type" value="Genomic_DNA"/>
</dbReference>
<organism evidence="9 10">
    <name type="scientific">Actinacidiphila oryziradicis</name>
    <dbReference type="NCBI Taxonomy" id="2571141"/>
    <lineage>
        <taxon>Bacteria</taxon>
        <taxon>Bacillati</taxon>
        <taxon>Actinomycetota</taxon>
        <taxon>Actinomycetes</taxon>
        <taxon>Kitasatosporales</taxon>
        <taxon>Streptomycetaceae</taxon>
        <taxon>Actinacidiphila</taxon>
    </lineage>
</organism>
<evidence type="ECO:0000313" key="9">
    <source>
        <dbReference type="EMBL" id="TKA10525.1"/>
    </source>
</evidence>
<dbReference type="Gene3D" id="1.10.3720.10">
    <property type="entry name" value="MetI-like"/>
    <property type="match status" value="1"/>
</dbReference>
<feature type="transmembrane region" description="Helical" evidence="7">
    <location>
        <begin position="18"/>
        <end position="41"/>
    </location>
</feature>
<feature type="transmembrane region" description="Helical" evidence="7">
    <location>
        <begin position="133"/>
        <end position="153"/>
    </location>
</feature>
<name>A0A4U0T8F0_9ACTN</name>
<dbReference type="SUPFAM" id="SSF161098">
    <property type="entry name" value="MetI-like"/>
    <property type="match status" value="1"/>
</dbReference>
<feature type="transmembrane region" description="Helical" evidence="7">
    <location>
        <begin position="80"/>
        <end position="100"/>
    </location>
</feature>
<proteinExistence type="predicted"/>
<dbReference type="OrthoDB" id="7274389at2"/>
<dbReference type="InterPro" id="IPR000515">
    <property type="entry name" value="MetI-like"/>
</dbReference>
<evidence type="ECO:0000256" key="1">
    <source>
        <dbReference type="ARBA" id="ARBA00004651"/>
    </source>
</evidence>
<dbReference type="Proteomes" id="UP000305778">
    <property type="component" value="Unassembled WGS sequence"/>
</dbReference>
<evidence type="ECO:0000259" key="8">
    <source>
        <dbReference type="Pfam" id="PF00528"/>
    </source>
</evidence>
<dbReference type="GO" id="GO:0055085">
    <property type="term" value="P:transmembrane transport"/>
    <property type="evidence" value="ECO:0007669"/>
    <property type="project" value="InterPro"/>
</dbReference>
<feature type="transmembrane region" description="Helical" evidence="7">
    <location>
        <begin position="180"/>
        <end position="204"/>
    </location>
</feature>
<dbReference type="GO" id="GO:0005886">
    <property type="term" value="C:plasma membrane"/>
    <property type="evidence" value="ECO:0007669"/>
    <property type="project" value="UniProtKB-SubCell"/>
</dbReference>
<keyword evidence="6 7" id="KW-0472">Membrane</keyword>
<evidence type="ECO:0000256" key="2">
    <source>
        <dbReference type="ARBA" id="ARBA00022448"/>
    </source>
</evidence>
<evidence type="ECO:0000256" key="5">
    <source>
        <dbReference type="ARBA" id="ARBA00022989"/>
    </source>
</evidence>
<dbReference type="RefSeq" id="WP_136724596.1">
    <property type="nucleotide sequence ID" value="NZ_SUMC01000013.1"/>
</dbReference>
<dbReference type="AlphaFoldDB" id="A0A4U0T8F0"/>
<protein>
    <submittedName>
        <fullName evidence="9">ABC transporter permease subunit</fullName>
    </submittedName>
</protein>
<accession>A0A4U0T8F0</accession>
<keyword evidence="10" id="KW-1185">Reference proteome</keyword>
<sequence length="270" mass="27313">MSTESAAGPGRGLRLPTAWAGGAAGIVVLIAAWSVLATTVLSTADGVPTPWAAVSGIFDDGWTFYGPHISQTTGEAVSGYLIGNGLALACAVLVLLVPALERLLTQLAVASYCLPMVAIGPILSLVLDGDKPMVAMAGLSVFFTTLVGALLGLRSADQASLDLVRAYGGGRWQQMRRVQIVAALPSTLAALKIAAPAALLGAIIGEYLGRVDSGLGIAMTISQQQLDVSRTWGIALVAGAVAGVGYGAVGLVARFALPWSRGTTVEGGGS</sequence>
<keyword evidence="2" id="KW-0813">Transport</keyword>